<gene>
    <name evidence="4" type="ORF">B7P43_G12616</name>
</gene>
<comment type="subcellular location">
    <subcellularLocation>
        <location evidence="1">Nucleus</location>
    </subcellularLocation>
</comment>
<reference evidence="4 5" key="1">
    <citation type="submission" date="2017-12" db="EMBL/GenBank/DDBJ databases">
        <title>Hemimetabolous genomes reveal molecular basis of termite eusociality.</title>
        <authorList>
            <person name="Harrison M.C."/>
            <person name="Jongepier E."/>
            <person name="Robertson H.M."/>
            <person name="Arning N."/>
            <person name="Bitard-Feildel T."/>
            <person name="Chao H."/>
            <person name="Childers C.P."/>
            <person name="Dinh H."/>
            <person name="Doddapaneni H."/>
            <person name="Dugan S."/>
            <person name="Gowin J."/>
            <person name="Greiner C."/>
            <person name="Han Y."/>
            <person name="Hu H."/>
            <person name="Hughes D.S.T."/>
            <person name="Huylmans A.-K."/>
            <person name="Kemena C."/>
            <person name="Kremer L.P.M."/>
            <person name="Lee S.L."/>
            <person name="Lopez-Ezquerra A."/>
            <person name="Mallet L."/>
            <person name="Monroy-Kuhn J.M."/>
            <person name="Moser A."/>
            <person name="Murali S.C."/>
            <person name="Muzny D.M."/>
            <person name="Otani S."/>
            <person name="Piulachs M.-D."/>
            <person name="Poelchau M."/>
            <person name="Qu J."/>
            <person name="Schaub F."/>
            <person name="Wada-Katsumata A."/>
            <person name="Worley K.C."/>
            <person name="Xie Q."/>
            <person name="Ylla G."/>
            <person name="Poulsen M."/>
            <person name="Gibbs R.A."/>
            <person name="Schal C."/>
            <person name="Richards S."/>
            <person name="Belles X."/>
            <person name="Korb J."/>
            <person name="Bornberg-Bauer E."/>
        </authorList>
    </citation>
    <scope>NUCLEOTIDE SEQUENCE [LARGE SCALE GENOMIC DNA]</scope>
    <source>
        <tissue evidence="4">Whole body</tissue>
    </source>
</reference>
<dbReference type="Proteomes" id="UP000235965">
    <property type="component" value="Unassembled WGS sequence"/>
</dbReference>
<keyword evidence="2" id="KW-0539">Nucleus</keyword>
<feature type="non-terminal residue" evidence="4">
    <location>
        <position position="279"/>
    </location>
</feature>
<dbReference type="Pfam" id="PF13934">
    <property type="entry name" value="ELYS"/>
    <property type="match status" value="1"/>
</dbReference>
<accession>A0A2J7QKJ4</accession>
<feature type="domain" description="ELYS-like" evidence="3">
    <location>
        <begin position="92"/>
        <end position="278"/>
    </location>
</feature>
<protein>
    <recommendedName>
        <fullName evidence="3">ELYS-like domain-containing protein</fullName>
    </recommendedName>
</protein>
<sequence>MYPGVGDLSHQARVLELVAVYIEVVEWFVNVGLLPEFPCEDLALVDDGYEAAGEFGAHRVPYPASALAKVYQRRRSELEKLSRSATDKTDILFIDGLVKRECNGDCLSSLWERDGGTGLYPPPSIQSLLRTYLLDGIPMHVKHSIVIYVFLDLAGLLESRRYTAAINQFIKFPSAFRLTPSFIKITQALWLLDHQDFTEAIDMLLDPLISMDDLKPWQHQCIIRAFLYQGQHQMALKYIRVQQPPLKDIEDIRLNLTVLLVNGLIHEAFQYQRQHCNEQ</sequence>
<dbReference type="InterPro" id="IPR052620">
    <property type="entry name" value="ELYS/MEL-28_NucAsmblyFactor"/>
</dbReference>
<dbReference type="InterPro" id="IPR025151">
    <property type="entry name" value="ELYS_dom"/>
</dbReference>
<organism evidence="4 5">
    <name type="scientific">Cryptotermes secundus</name>
    <dbReference type="NCBI Taxonomy" id="105785"/>
    <lineage>
        <taxon>Eukaryota</taxon>
        <taxon>Metazoa</taxon>
        <taxon>Ecdysozoa</taxon>
        <taxon>Arthropoda</taxon>
        <taxon>Hexapoda</taxon>
        <taxon>Insecta</taxon>
        <taxon>Pterygota</taxon>
        <taxon>Neoptera</taxon>
        <taxon>Polyneoptera</taxon>
        <taxon>Dictyoptera</taxon>
        <taxon>Blattodea</taxon>
        <taxon>Blattoidea</taxon>
        <taxon>Termitoidae</taxon>
        <taxon>Kalotermitidae</taxon>
        <taxon>Cryptotermitinae</taxon>
        <taxon>Cryptotermes</taxon>
    </lineage>
</organism>
<evidence type="ECO:0000313" key="5">
    <source>
        <dbReference type="Proteomes" id="UP000235965"/>
    </source>
</evidence>
<dbReference type="PANTHER" id="PTHR21583:SF8">
    <property type="entry name" value="PROTEIN ELYS"/>
    <property type="match status" value="1"/>
</dbReference>
<dbReference type="STRING" id="105785.A0A2J7QKJ4"/>
<dbReference type="AlphaFoldDB" id="A0A2J7QKJ4"/>
<dbReference type="OrthoDB" id="6513151at2759"/>
<evidence type="ECO:0000256" key="2">
    <source>
        <dbReference type="ARBA" id="ARBA00023242"/>
    </source>
</evidence>
<evidence type="ECO:0000259" key="3">
    <source>
        <dbReference type="Pfam" id="PF13934"/>
    </source>
</evidence>
<evidence type="ECO:0000313" key="4">
    <source>
        <dbReference type="EMBL" id="PNF29089.1"/>
    </source>
</evidence>
<evidence type="ECO:0000256" key="1">
    <source>
        <dbReference type="ARBA" id="ARBA00004123"/>
    </source>
</evidence>
<comment type="caution">
    <text evidence="4">The sequence shown here is derived from an EMBL/GenBank/DDBJ whole genome shotgun (WGS) entry which is preliminary data.</text>
</comment>
<dbReference type="EMBL" id="NEVH01013262">
    <property type="protein sequence ID" value="PNF29089.1"/>
    <property type="molecule type" value="Genomic_DNA"/>
</dbReference>
<proteinExistence type="predicted"/>
<keyword evidence="5" id="KW-1185">Reference proteome</keyword>
<dbReference type="GO" id="GO:0005634">
    <property type="term" value="C:nucleus"/>
    <property type="evidence" value="ECO:0007669"/>
    <property type="project" value="UniProtKB-SubCell"/>
</dbReference>
<dbReference type="InParanoid" id="A0A2J7QKJ4"/>
<name>A0A2J7QKJ4_9NEOP</name>
<dbReference type="PANTHER" id="PTHR21583">
    <property type="entry name" value="ELYS PROTEIN"/>
    <property type="match status" value="1"/>
</dbReference>